<dbReference type="EMBL" id="SUNH01000056">
    <property type="protein sequence ID" value="TJZ78157.1"/>
    <property type="molecule type" value="Genomic_DNA"/>
</dbReference>
<dbReference type="Proteomes" id="UP000306223">
    <property type="component" value="Unassembled WGS sequence"/>
</dbReference>
<gene>
    <name evidence="2" type="ORF">FA740_18805</name>
</gene>
<feature type="compositionally biased region" description="Basic and acidic residues" evidence="1">
    <location>
        <begin position="28"/>
        <end position="37"/>
    </location>
</feature>
<dbReference type="InterPro" id="IPR007332">
    <property type="entry name" value="DUF411"/>
</dbReference>
<accession>A0A4U0QA20</accession>
<dbReference type="Pfam" id="PF04214">
    <property type="entry name" value="DUF411"/>
    <property type="match status" value="1"/>
</dbReference>
<feature type="region of interest" description="Disordered" evidence="1">
    <location>
        <begin position="1"/>
        <end position="44"/>
    </location>
</feature>
<comment type="caution">
    <text evidence="2">The sequence shown here is derived from an EMBL/GenBank/DDBJ whole genome shotgun (WGS) entry which is preliminary data.</text>
</comment>
<proteinExistence type="predicted"/>
<keyword evidence="3" id="KW-1185">Reference proteome</keyword>
<protein>
    <submittedName>
        <fullName evidence="2">DUF411 domain-containing protein</fullName>
    </submittedName>
</protein>
<organism evidence="2 3">
    <name type="scientific">Paracoccus hibiscisoli</name>
    <dbReference type="NCBI Taxonomy" id="2023261"/>
    <lineage>
        <taxon>Bacteria</taxon>
        <taxon>Pseudomonadati</taxon>
        <taxon>Pseudomonadota</taxon>
        <taxon>Alphaproteobacteria</taxon>
        <taxon>Rhodobacterales</taxon>
        <taxon>Paracoccaceae</taxon>
        <taxon>Paracoccus</taxon>
    </lineage>
</organism>
<evidence type="ECO:0000313" key="2">
    <source>
        <dbReference type="EMBL" id="TJZ78157.1"/>
    </source>
</evidence>
<sequence>MQKSVPPWPTSKAHGPSANTSIRPRSPTVRDPKNDRSKIHKPIGGPWPPFLGGSALNLITRRFVLFAAAAVTALPAFGQLPVVSTTIHVVEGRGCECCRQWTKHLQNAGFQVTREERFGTLLMQHKIDLGVPIDMTSCHTGSVEGYFVEGHVPATDIRKLLQERPDALGLAVPGMPYGSPGMGPESHREAYDVLLVLKDGSHTIFNRYAAAPA</sequence>
<dbReference type="AlphaFoldDB" id="A0A4U0QA20"/>
<evidence type="ECO:0000256" key="1">
    <source>
        <dbReference type="SAM" id="MobiDB-lite"/>
    </source>
</evidence>
<name>A0A4U0QA20_9RHOB</name>
<dbReference type="OrthoDB" id="14727at2"/>
<reference evidence="2 3" key="1">
    <citation type="submission" date="2019-04" db="EMBL/GenBank/DDBJ databases">
        <authorList>
            <person name="Li J."/>
        </authorList>
    </citation>
    <scope>NUCLEOTIDE SEQUENCE [LARGE SCALE GENOMIC DNA]</scope>
    <source>
        <strain evidence="2 3">CCTCC AB2016182</strain>
    </source>
</reference>
<evidence type="ECO:0000313" key="3">
    <source>
        <dbReference type="Proteomes" id="UP000306223"/>
    </source>
</evidence>